<dbReference type="GO" id="GO:0016020">
    <property type="term" value="C:membrane"/>
    <property type="evidence" value="ECO:0007669"/>
    <property type="project" value="UniProtKB-SubCell"/>
</dbReference>
<dbReference type="CDD" id="cd03250">
    <property type="entry name" value="ABCC_MRP_domain1"/>
    <property type="match status" value="1"/>
</dbReference>
<feature type="transmembrane region" description="Helical" evidence="8">
    <location>
        <begin position="75"/>
        <end position="105"/>
    </location>
</feature>
<dbReference type="PROSITE" id="PS50929">
    <property type="entry name" value="ABC_TM1F"/>
    <property type="match status" value="2"/>
</dbReference>
<feature type="transmembrane region" description="Helical" evidence="8">
    <location>
        <begin position="793"/>
        <end position="815"/>
    </location>
</feature>
<feature type="transmembrane region" description="Helical" evidence="8">
    <location>
        <begin position="877"/>
        <end position="910"/>
    </location>
</feature>
<evidence type="ECO:0000313" key="11">
    <source>
        <dbReference type="EMBL" id="CEP02299.1"/>
    </source>
</evidence>
<dbReference type="InterPro" id="IPR050173">
    <property type="entry name" value="ABC_transporter_C-like"/>
</dbReference>
<dbReference type="InterPro" id="IPR027417">
    <property type="entry name" value="P-loop_NTPase"/>
</dbReference>
<dbReference type="GO" id="GO:0005524">
    <property type="term" value="F:ATP binding"/>
    <property type="evidence" value="ECO:0007669"/>
    <property type="project" value="UniProtKB-KW"/>
</dbReference>
<keyword evidence="7 8" id="KW-0472">Membrane</keyword>
<dbReference type="GO" id="GO:0016887">
    <property type="term" value="F:ATP hydrolysis activity"/>
    <property type="evidence" value="ECO:0007669"/>
    <property type="project" value="InterPro"/>
</dbReference>
<evidence type="ECO:0000256" key="4">
    <source>
        <dbReference type="ARBA" id="ARBA00022741"/>
    </source>
</evidence>
<keyword evidence="2" id="KW-0813">Transport</keyword>
<evidence type="ECO:0000256" key="5">
    <source>
        <dbReference type="ARBA" id="ARBA00022840"/>
    </source>
</evidence>
<protein>
    <submittedName>
        <fullName evidence="11">Uncharacterized protein</fullName>
    </submittedName>
</protein>
<feature type="domain" description="ABC transmembrane type-1" evidence="10">
    <location>
        <begin position="773"/>
        <end position="1037"/>
    </location>
</feature>
<evidence type="ECO:0000256" key="7">
    <source>
        <dbReference type="ARBA" id="ARBA00023136"/>
    </source>
</evidence>
<keyword evidence="12" id="KW-1185">Reference proteome</keyword>
<dbReference type="InterPro" id="IPR003593">
    <property type="entry name" value="AAA+_ATPase"/>
</dbReference>
<organism evidence="11 12">
    <name type="scientific">Plasmodiophora brassicae</name>
    <name type="common">Clubroot disease agent</name>
    <dbReference type="NCBI Taxonomy" id="37360"/>
    <lineage>
        <taxon>Eukaryota</taxon>
        <taxon>Sar</taxon>
        <taxon>Rhizaria</taxon>
        <taxon>Endomyxa</taxon>
        <taxon>Phytomyxea</taxon>
        <taxon>Plasmodiophorida</taxon>
        <taxon>Plasmodiophoridae</taxon>
        <taxon>Plasmodiophora</taxon>
    </lineage>
</organism>
<keyword evidence="3 8" id="KW-0812">Transmembrane</keyword>
<keyword evidence="4" id="KW-0547">Nucleotide-binding</keyword>
<dbReference type="FunFam" id="3.40.50.300:FF:000163">
    <property type="entry name" value="Multidrug resistance-associated protein member 4"/>
    <property type="match status" value="1"/>
</dbReference>
<keyword evidence="5" id="KW-0067">ATP-binding</keyword>
<dbReference type="CDD" id="cd18580">
    <property type="entry name" value="ABC_6TM_ABCC_D2"/>
    <property type="match status" value="1"/>
</dbReference>
<dbReference type="InterPro" id="IPR017871">
    <property type="entry name" value="ABC_transporter-like_CS"/>
</dbReference>
<evidence type="ECO:0000256" key="2">
    <source>
        <dbReference type="ARBA" id="ARBA00022448"/>
    </source>
</evidence>
<evidence type="ECO:0000256" key="1">
    <source>
        <dbReference type="ARBA" id="ARBA00004141"/>
    </source>
</evidence>
<feature type="transmembrane region" description="Helical" evidence="8">
    <location>
        <begin position="753"/>
        <end position="773"/>
    </location>
</feature>
<dbReference type="FunFam" id="3.40.50.300:FF:000997">
    <property type="entry name" value="Multidrug resistance-associated protein 1"/>
    <property type="match status" value="1"/>
</dbReference>
<feature type="transmembrane region" description="Helical" evidence="8">
    <location>
        <begin position="192"/>
        <end position="209"/>
    </location>
</feature>
<evidence type="ECO:0000256" key="6">
    <source>
        <dbReference type="ARBA" id="ARBA00022989"/>
    </source>
</evidence>
<dbReference type="PANTHER" id="PTHR24223">
    <property type="entry name" value="ATP-BINDING CASSETTE SUB-FAMILY C"/>
    <property type="match status" value="1"/>
</dbReference>
<dbReference type="Proteomes" id="UP000039324">
    <property type="component" value="Unassembled WGS sequence"/>
</dbReference>
<feature type="domain" description="ABC transmembrane type-1" evidence="10">
    <location>
        <begin position="76"/>
        <end position="354"/>
    </location>
</feature>
<evidence type="ECO:0000256" key="3">
    <source>
        <dbReference type="ARBA" id="ARBA00022692"/>
    </source>
</evidence>
<dbReference type="InterPro" id="IPR011527">
    <property type="entry name" value="ABC1_TM_dom"/>
</dbReference>
<feature type="transmembrane region" description="Helical" evidence="8">
    <location>
        <begin position="215"/>
        <end position="232"/>
    </location>
</feature>
<feature type="transmembrane region" description="Helical" evidence="8">
    <location>
        <begin position="977"/>
        <end position="998"/>
    </location>
</feature>
<dbReference type="Pfam" id="PF00664">
    <property type="entry name" value="ABC_membrane"/>
    <property type="match status" value="2"/>
</dbReference>
<dbReference type="EMBL" id="CDSF01000123">
    <property type="protein sequence ID" value="CEP02299.1"/>
    <property type="molecule type" value="Genomic_DNA"/>
</dbReference>
<dbReference type="Gene3D" id="1.20.1560.10">
    <property type="entry name" value="ABC transporter type 1, transmembrane domain"/>
    <property type="match status" value="2"/>
</dbReference>
<dbReference type="OMA" id="ITHNGPV"/>
<dbReference type="GO" id="GO:0140359">
    <property type="term" value="F:ABC-type transporter activity"/>
    <property type="evidence" value="ECO:0007669"/>
    <property type="project" value="InterPro"/>
</dbReference>
<dbReference type="PROSITE" id="PS50893">
    <property type="entry name" value="ABC_TRANSPORTER_2"/>
    <property type="match status" value="2"/>
</dbReference>
<evidence type="ECO:0000259" key="10">
    <source>
        <dbReference type="PROSITE" id="PS50929"/>
    </source>
</evidence>
<proteinExistence type="predicted"/>
<feature type="transmembrane region" description="Helical" evidence="8">
    <location>
        <begin position="296"/>
        <end position="317"/>
    </location>
</feature>
<feature type="transmembrane region" description="Helical" evidence="8">
    <location>
        <begin position="117"/>
        <end position="143"/>
    </location>
</feature>
<keyword evidence="6 8" id="KW-1133">Transmembrane helix</keyword>
<feature type="domain" description="ABC transporter" evidence="9">
    <location>
        <begin position="1076"/>
        <end position="1310"/>
    </location>
</feature>
<dbReference type="InterPro" id="IPR044746">
    <property type="entry name" value="ABCC_6TM_D1"/>
</dbReference>
<dbReference type="InterPro" id="IPR003439">
    <property type="entry name" value="ABC_transporter-like_ATP-bd"/>
</dbReference>
<dbReference type="Pfam" id="PF00005">
    <property type="entry name" value="ABC_tran"/>
    <property type="match status" value="2"/>
</dbReference>
<dbReference type="InterPro" id="IPR036640">
    <property type="entry name" value="ABC1_TM_sf"/>
</dbReference>
<dbReference type="SMART" id="SM00382">
    <property type="entry name" value="AAA"/>
    <property type="match status" value="2"/>
</dbReference>
<feature type="transmembrane region" description="Helical" evidence="8">
    <location>
        <begin position="1010"/>
        <end position="1029"/>
    </location>
</feature>
<comment type="subcellular location">
    <subcellularLocation>
        <location evidence="1">Membrane</location>
        <topology evidence="1">Multi-pass membrane protein</topology>
    </subcellularLocation>
</comment>
<gene>
    <name evidence="11" type="ORF">PBRA_008883</name>
</gene>
<reference evidence="11 12" key="1">
    <citation type="submission" date="2015-02" db="EMBL/GenBank/DDBJ databases">
        <authorList>
            <person name="Chooi Y.-H."/>
        </authorList>
    </citation>
    <scope>NUCLEOTIDE SEQUENCE [LARGE SCALE GENOMIC DNA]</scope>
    <source>
        <strain evidence="11">E3</strain>
    </source>
</reference>
<dbReference type="InterPro" id="IPR044726">
    <property type="entry name" value="ABCC_6TM_D2"/>
</dbReference>
<feature type="domain" description="ABC transporter" evidence="9">
    <location>
        <begin position="393"/>
        <end position="613"/>
    </location>
</feature>
<dbReference type="CDD" id="cd03244">
    <property type="entry name" value="ABCC_MRP_domain2"/>
    <property type="match status" value="1"/>
</dbReference>
<dbReference type="PROSITE" id="PS00211">
    <property type="entry name" value="ABC_TRANSPORTER_1"/>
    <property type="match status" value="2"/>
</dbReference>
<dbReference type="STRING" id="37360.A0A0G4J4L2"/>
<evidence type="ECO:0000313" key="12">
    <source>
        <dbReference type="Proteomes" id="UP000039324"/>
    </source>
</evidence>
<dbReference type="Gene3D" id="3.40.50.300">
    <property type="entry name" value="P-loop containing nucleotide triphosphate hydrolases"/>
    <property type="match status" value="2"/>
</dbReference>
<dbReference type="CDD" id="cd18579">
    <property type="entry name" value="ABC_6TM_ABCC_D1"/>
    <property type="match status" value="1"/>
</dbReference>
<dbReference type="PANTHER" id="PTHR24223:SF447">
    <property type="entry name" value="MULTIDRUG RESISTANCE-ASSOCIATED PROTEIN 5"/>
    <property type="match status" value="1"/>
</dbReference>
<dbReference type="SUPFAM" id="SSF90123">
    <property type="entry name" value="ABC transporter transmembrane region"/>
    <property type="match status" value="2"/>
</dbReference>
<evidence type="ECO:0000259" key="9">
    <source>
        <dbReference type="PROSITE" id="PS50893"/>
    </source>
</evidence>
<accession>A0A0G4J4L2</accession>
<sequence>MARNAVRFRLASSNPITQPFLLWVLKLILRFACTSPERIAFSIDAGSKAEHCSNALHKAWIEQTKRAKPSMTRALLSAFGVPYLLLGLWKLVWTFCTWGCAWYFLKQLMSPATRSMSWAYVMLGAAALSAIAIQQVYSGAFIVGLKVRSSLTMLVYNKALVLPPEHVGIGEIVNMVSTDIEAVAQAATHWHFLWSGIVEVALVIALLIYEARLSAIWPVLIIVVALPFQLYLGKLVSRYSADWIKAAGERLHLMTEILTAVKLIKFYTWEQYFHERVDAVRKREAAAAASQIMARAVNFAIVFGIPVLGALACLYSLQVYGQLDASLSFVLVSLLNTLRYPLLMMPMAVKSISSASNALASLNAFMRRPELADQRQTQATKSDPAGKKGVVEITKADLTWGDDPTPTLASVSMHVYPGEVVAVVGTVGTGKSTLMASILGQTNIRDGAVRVVGRTSFCPQEAWLINASIQDNILFGTPMDRERYDKVIEVCCLGRDLSLFPDGDQTLVAERGANLSGGQKQRVSMARAVYAHSHIVLLDDPLSALDQKVGRTIFEKCIKGFLKDRAVVMVTHGLQYLYQVDRIMLMGDGGVVEYGTYTELMGRAQGRLRALVEQHVDISEESLDRDSDENSVRVADDGRGAAAVASPQRLPSDTDRRVVNRISQFNHGMELDDNTLQQKAEYDHQNTFGPYHSVSQLSNVPSFARNVARNELSVLTYRSQSFDGDDLPRVHRKDRQVVKGGALRYMQKGAGGVAASVLVCVLFFAVHGIRSGIDLWVKVWTGNTNGWGQTTNVIVFMVLCFAFTGGVALRGYLLAKGAAAKSRRMHDMMVDSLFHAPMAFYDRTPLGRILQTSSEHQADSDDRLPDAAMQMLQYMPLALAALVLMCMYSNVLLIPCCVVLVGIAVVIFMLPHWTGVLKFFKAQSKQAKPALYSHVATTLEGLFSVRAFGAQARFREETLAHLDATNKWEIGSQHVRYFVALYIDLVCAVIIFAAAYWIAVAPAKDYPPAVVGLILSNALQLLVFVGWALRMFEETLTSFKSITELQNMGNNITPEAPFEITDRPQPDASWPSKGAVDFKDIVLRYTEYGVAVLKRVTFEVKPTEKIGIVGRTGSGKSTLLNALLRIVESCNGKIVVDGVDVSKIGLRMLRKRIAIIPQEPVLFLGTVRTNLDPYSEHDNAEIWKALSAVNLDAIVRPMPGGLDAVVVENGRNFSLGQRQLFCVARAILSKSCIVVLDEATAAVDADTDAMVQEAVKKNFAQCTVLTIAHRLNTIIEYDKILFMDAGVVAEFDKPLTLLDNPMGKFTSLVNQTGAESARKLRQLAEEKAARELQAEKK</sequence>
<dbReference type="OrthoDB" id="6500128at2759"/>
<name>A0A0G4J4L2_PLABS</name>
<evidence type="ECO:0000256" key="8">
    <source>
        <dbReference type="SAM" id="Phobius"/>
    </source>
</evidence>
<dbReference type="SUPFAM" id="SSF52540">
    <property type="entry name" value="P-loop containing nucleoside triphosphate hydrolases"/>
    <property type="match status" value="2"/>
</dbReference>